<dbReference type="Proteomes" id="UP000244855">
    <property type="component" value="Unassembled WGS sequence"/>
</dbReference>
<sequence>MTSTHPDESRAGSVIANLAVSFGLVIITLALRLWARFQIMKSPGWDDLTAILATGCSLIGIIFNALYLRRGRAHHMHYLSELQRINTRGFLDVDMIPFLFGTAITKISIAFMVIRLTSKRWMKHCMYALIVSLVIVTCTCTIILFTYCPPTHAFWVFLIHSKCRPAMVLHFAFDIQAAWSVVTDLICTSTPLVMVWKLRMDLHKKIAITVLIGFALLITAGTGPESIIWTTLEQNTGLIAANLPPLRKFSRFVYEKILASSSIQYIISRSGGSASEKLSDNDVPTIGAARPRRSKDSDIELMRTENPGDFS</sequence>
<accession>A0A2V1D046</accession>
<dbReference type="PANTHER" id="PTHR33048:SF129">
    <property type="entry name" value="INTEGRAL MEMBRANE PROTEIN-RELATED"/>
    <property type="match status" value="1"/>
</dbReference>
<feature type="domain" description="Rhodopsin" evidence="8">
    <location>
        <begin position="31"/>
        <end position="219"/>
    </location>
</feature>
<dbReference type="EMBL" id="KZ806068">
    <property type="protein sequence ID" value="PVH90853.1"/>
    <property type="molecule type" value="Genomic_DNA"/>
</dbReference>
<dbReference type="GO" id="GO:0016020">
    <property type="term" value="C:membrane"/>
    <property type="evidence" value="ECO:0007669"/>
    <property type="project" value="UniProtKB-SubCell"/>
</dbReference>
<evidence type="ECO:0000256" key="7">
    <source>
        <dbReference type="SAM" id="Phobius"/>
    </source>
</evidence>
<organism evidence="9 10">
    <name type="scientific">Periconia macrospinosa</name>
    <dbReference type="NCBI Taxonomy" id="97972"/>
    <lineage>
        <taxon>Eukaryota</taxon>
        <taxon>Fungi</taxon>
        <taxon>Dikarya</taxon>
        <taxon>Ascomycota</taxon>
        <taxon>Pezizomycotina</taxon>
        <taxon>Dothideomycetes</taxon>
        <taxon>Pleosporomycetidae</taxon>
        <taxon>Pleosporales</taxon>
        <taxon>Massarineae</taxon>
        <taxon>Periconiaceae</taxon>
        <taxon>Periconia</taxon>
    </lineage>
</organism>
<dbReference type="InterPro" id="IPR049326">
    <property type="entry name" value="Rhodopsin_dom_fungi"/>
</dbReference>
<keyword evidence="3 7" id="KW-1133">Transmembrane helix</keyword>
<protein>
    <recommendedName>
        <fullName evidence="8">Rhodopsin domain-containing protein</fullName>
    </recommendedName>
</protein>
<dbReference type="STRING" id="97972.A0A2V1D046"/>
<feature type="transmembrane region" description="Helical" evidence="7">
    <location>
        <begin position="14"/>
        <end position="35"/>
    </location>
</feature>
<dbReference type="AlphaFoldDB" id="A0A2V1D046"/>
<keyword evidence="10" id="KW-1185">Reference proteome</keyword>
<evidence type="ECO:0000259" key="8">
    <source>
        <dbReference type="Pfam" id="PF20684"/>
    </source>
</evidence>
<evidence type="ECO:0000256" key="2">
    <source>
        <dbReference type="ARBA" id="ARBA00022692"/>
    </source>
</evidence>
<gene>
    <name evidence="9" type="ORF">DM02DRAFT_546979</name>
</gene>
<proteinExistence type="inferred from homology"/>
<feature type="transmembrane region" description="Helical" evidence="7">
    <location>
        <begin position="47"/>
        <end position="68"/>
    </location>
</feature>
<evidence type="ECO:0000256" key="4">
    <source>
        <dbReference type="ARBA" id="ARBA00023136"/>
    </source>
</evidence>
<evidence type="ECO:0000313" key="10">
    <source>
        <dbReference type="Proteomes" id="UP000244855"/>
    </source>
</evidence>
<keyword evidence="4 7" id="KW-0472">Membrane</keyword>
<dbReference type="InterPro" id="IPR052337">
    <property type="entry name" value="SAT4-like"/>
</dbReference>
<evidence type="ECO:0000256" key="5">
    <source>
        <dbReference type="ARBA" id="ARBA00038359"/>
    </source>
</evidence>
<feature type="region of interest" description="Disordered" evidence="6">
    <location>
        <begin position="273"/>
        <end position="311"/>
    </location>
</feature>
<comment type="subcellular location">
    <subcellularLocation>
        <location evidence="1">Membrane</location>
        <topology evidence="1">Multi-pass membrane protein</topology>
    </subcellularLocation>
</comment>
<evidence type="ECO:0000256" key="3">
    <source>
        <dbReference type="ARBA" id="ARBA00022989"/>
    </source>
</evidence>
<dbReference type="PANTHER" id="PTHR33048">
    <property type="entry name" value="PTH11-LIKE INTEGRAL MEMBRANE PROTEIN (AFU_ORTHOLOGUE AFUA_5G11245)"/>
    <property type="match status" value="1"/>
</dbReference>
<name>A0A2V1D046_9PLEO</name>
<feature type="compositionally biased region" description="Basic and acidic residues" evidence="6">
    <location>
        <begin position="294"/>
        <end position="303"/>
    </location>
</feature>
<feature type="transmembrane region" description="Helical" evidence="7">
    <location>
        <begin position="126"/>
        <end position="147"/>
    </location>
</feature>
<reference evidence="9 10" key="1">
    <citation type="journal article" date="2018" name="Sci. Rep.">
        <title>Comparative genomics provides insights into the lifestyle and reveals functional heterogeneity of dark septate endophytic fungi.</title>
        <authorList>
            <person name="Knapp D.G."/>
            <person name="Nemeth J.B."/>
            <person name="Barry K."/>
            <person name="Hainaut M."/>
            <person name="Henrissat B."/>
            <person name="Johnson J."/>
            <person name="Kuo A."/>
            <person name="Lim J.H.P."/>
            <person name="Lipzen A."/>
            <person name="Nolan M."/>
            <person name="Ohm R.A."/>
            <person name="Tamas L."/>
            <person name="Grigoriev I.V."/>
            <person name="Spatafora J.W."/>
            <person name="Nagy L.G."/>
            <person name="Kovacs G.M."/>
        </authorList>
    </citation>
    <scope>NUCLEOTIDE SEQUENCE [LARGE SCALE GENOMIC DNA]</scope>
    <source>
        <strain evidence="9 10">DSE2036</strain>
    </source>
</reference>
<feature type="transmembrane region" description="Helical" evidence="7">
    <location>
        <begin position="206"/>
        <end position="223"/>
    </location>
</feature>
<dbReference type="OrthoDB" id="3934549at2759"/>
<evidence type="ECO:0000256" key="1">
    <source>
        <dbReference type="ARBA" id="ARBA00004141"/>
    </source>
</evidence>
<comment type="similarity">
    <text evidence="5">Belongs to the SAT4 family.</text>
</comment>
<evidence type="ECO:0000256" key="6">
    <source>
        <dbReference type="SAM" id="MobiDB-lite"/>
    </source>
</evidence>
<dbReference type="Pfam" id="PF20684">
    <property type="entry name" value="Fung_rhodopsin"/>
    <property type="match status" value="1"/>
</dbReference>
<keyword evidence="2 7" id="KW-0812">Transmembrane</keyword>
<evidence type="ECO:0000313" key="9">
    <source>
        <dbReference type="EMBL" id="PVH90853.1"/>
    </source>
</evidence>
<feature type="transmembrane region" description="Helical" evidence="7">
    <location>
        <begin position="95"/>
        <end position="114"/>
    </location>
</feature>